<dbReference type="Proteomes" id="UP000235392">
    <property type="component" value="Unassembled WGS sequence"/>
</dbReference>
<comment type="caution">
    <text evidence="2">The sequence shown here is derived from an EMBL/GenBank/DDBJ whole genome shotgun (WGS) entry which is preliminary data.</text>
</comment>
<evidence type="ECO:0000313" key="2">
    <source>
        <dbReference type="EMBL" id="PLW08285.1"/>
    </source>
</evidence>
<feature type="region of interest" description="Disordered" evidence="1">
    <location>
        <begin position="1"/>
        <end position="24"/>
    </location>
</feature>
<feature type="region of interest" description="Disordered" evidence="1">
    <location>
        <begin position="76"/>
        <end position="114"/>
    </location>
</feature>
<dbReference type="AlphaFoldDB" id="A0A2N5S4X7"/>
<dbReference type="EMBL" id="PGCI01001074">
    <property type="protein sequence ID" value="PLW08285.1"/>
    <property type="molecule type" value="Genomic_DNA"/>
</dbReference>
<accession>A0A2N5S4X7</accession>
<gene>
    <name evidence="2" type="ORF">PCASD_22978</name>
</gene>
<reference evidence="2 3" key="1">
    <citation type="submission" date="2017-11" db="EMBL/GenBank/DDBJ databases">
        <title>De novo assembly and phasing of dikaryotic genomes from two isolates of Puccinia coronata f. sp. avenae, the causal agent of oat crown rust.</title>
        <authorList>
            <person name="Miller M.E."/>
            <person name="Zhang Y."/>
            <person name="Omidvar V."/>
            <person name="Sperschneider J."/>
            <person name="Schwessinger B."/>
            <person name="Raley C."/>
            <person name="Palmer J.M."/>
            <person name="Garnica D."/>
            <person name="Upadhyaya N."/>
            <person name="Rathjen J."/>
            <person name="Taylor J.M."/>
            <person name="Park R.F."/>
            <person name="Dodds P.N."/>
            <person name="Hirsch C.D."/>
            <person name="Kianian S.F."/>
            <person name="Figueroa M."/>
        </authorList>
    </citation>
    <scope>NUCLEOTIDE SEQUENCE [LARGE SCALE GENOMIC DNA]</scope>
    <source>
        <strain evidence="2">12SD80</strain>
    </source>
</reference>
<name>A0A2N5S4X7_9BASI</name>
<evidence type="ECO:0000256" key="1">
    <source>
        <dbReference type="SAM" id="MobiDB-lite"/>
    </source>
</evidence>
<evidence type="ECO:0000313" key="3">
    <source>
        <dbReference type="Proteomes" id="UP000235392"/>
    </source>
</evidence>
<sequence>MFKHSLRDVASPDLTNPPDGIGARMPSTLLRRLATSYPPRVPGPPNLGMCLNSTQISSPSSGRAFEARFSYTHLPNQDVTLPSSDAPRSPGGVSPLCRGPWRDRGALRGTSSSF</sequence>
<proteinExistence type="predicted"/>
<protein>
    <submittedName>
        <fullName evidence="2">Uncharacterized protein</fullName>
    </submittedName>
</protein>
<organism evidence="2 3">
    <name type="scientific">Puccinia coronata f. sp. avenae</name>
    <dbReference type="NCBI Taxonomy" id="200324"/>
    <lineage>
        <taxon>Eukaryota</taxon>
        <taxon>Fungi</taxon>
        <taxon>Dikarya</taxon>
        <taxon>Basidiomycota</taxon>
        <taxon>Pucciniomycotina</taxon>
        <taxon>Pucciniomycetes</taxon>
        <taxon>Pucciniales</taxon>
        <taxon>Pucciniaceae</taxon>
        <taxon>Puccinia</taxon>
    </lineage>
</organism>